<dbReference type="RefSeq" id="WP_036561430.1">
    <property type="nucleotide sequence ID" value="NZ_JRNI01000132.1"/>
</dbReference>
<proteinExistence type="predicted"/>
<dbReference type="EMBL" id="JRNI01000132">
    <property type="protein sequence ID" value="KGF24114.1"/>
    <property type="molecule type" value="Genomic_DNA"/>
</dbReference>
<accession>A0A096ASU5</accession>
<evidence type="ECO:0000313" key="2">
    <source>
        <dbReference type="Proteomes" id="UP000029629"/>
    </source>
</evidence>
<dbReference type="eggNOG" id="ENOG50301SR">
    <property type="taxonomic scope" value="Bacteria"/>
</dbReference>
<name>A0A096ASU5_9BURK</name>
<evidence type="ECO:0000313" key="1">
    <source>
        <dbReference type="EMBL" id="KGF24114.1"/>
    </source>
</evidence>
<dbReference type="OrthoDB" id="8655093at2"/>
<gene>
    <name evidence="1" type="ORF">HMPREF2130_11830</name>
</gene>
<organism evidence="1 2">
    <name type="scientific">Oligella urethralis DNF00040</name>
    <dbReference type="NCBI Taxonomy" id="1401065"/>
    <lineage>
        <taxon>Bacteria</taxon>
        <taxon>Pseudomonadati</taxon>
        <taxon>Pseudomonadota</taxon>
        <taxon>Betaproteobacteria</taxon>
        <taxon>Burkholderiales</taxon>
        <taxon>Alcaligenaceae</taxon>
        <taxon>Oligella</taxon>
    </lineage>
</organism>
<dbReference type="AlphaFoldDB" id="A0A096ASU5"/>
<reference evidence="1 2" key="1">
    <citation type="submission" date="2014-07" db="EMBL/GenBank/DDBJ databases">
        <authorList>
            <person name="McCorrison J."/>
            <person name="Sanka R."/>
            <person name="Torralba M."/>
            <person name="Gillis M."/>
            <person name="Haft D.H."/>
            <person name="Methe B."/>
            <person name="Sutton G."/>
            <person name="Nelson K.E."/>
        </authorList>
    </citation>
    <scope>NUCLEOTIDE SEQUENCE [LARGE SCALE GENOMIC DNA]</scope>
    <source>
        <strain evidence="1 2">DNF00040</strain>
    </source>
</reference>
<protein>
    <submittedName>
        <fullName evidence="1">Uncharacterized protein</fullName>
    </submittedName>
</protein>
<dbReference type="Proteomes" id="UP000029629">
    <property type="component" value="Unassembled WGS sequence"/>
</dbReference>
<sequence length="155" mass="18128">MKHDSQEWRELRNRKLIKWIGDPNAVAFLLDIFNVGEIWDDLIDGDKPVTHHDISVAFTTALIKLPANPFYQAYQAQLSGCMTSGIHAWLDANEYERGGNDNDKAYAYVLRVWYMELITLVCELLHGFDYTRAISIEIRRFFTHETLDEYKEKLL</sequence>
<comment type="caution">
    <text evidence="1">The sequence shown here is derived from an EMBL/GenBank/DDBJ whole genome shotgun (WGS) entry which is preliminary data.</text>
</comment>
<keyword evidence="2" id="KW-1185">Reference proteome</keyword>